<dbReference type="CDD" id="cd04301">
    <property type="entry name" value="NAT_SF"/>
    <property type="match status" value="1"/>
</dbReference>
<feature type="compositionally biased region" description="Polar residues" evidence="1">
    <location>
        <begin position="7"/>
        <end position="18"/>
    </location>
</feature>
<protein>
    <submittedName>
        <fullName evidence="3">GNAT family N-acetyltransferase</fullName>
    </submittedName>
</protein>
<dbReference type="KEGG" id="lck:HN018_21060"/>
<feature type="region of interest" description="Disordered" evidence="1">
    <location>
        <begin position="1"/>
        <end position="21"/>
    </location>
</feature>
<dbReference type="InterPro" id="IPR016181">
    <property type="entry name" value="Acyl_CoA_acyltransferase"/>
</dbReference>
<dbReference type="Gene3D" id="3.40.630.30">
    <property type="match status" value="1"/>
</dbReference>
<keyword evidence="4" id="KW-1185">Reference proteome</keyword>
<dbReference type="Proteomes" id="UP000500767">
    <property type="component" value="Chromosome"/>
</dbReference>
<keyword evidence="3" id="KW-0808">Transferase</keyword>
<dbReference type="EMBL" id="CP053708">
    <property type="protein sequence ID" value="QKE92191.1"/>
    <property type="molecule type" value="Genomic_DNA"/>
</dbReference>
<dbReference type="Pfam" id="PF13673">
    <property type="entry name" value="Acetyltransf_10"/>
    <property type="match status" value="1"/>
</dbReference>
<dbReference type="SUPFAM" id="SSF55729">
    <property type="entry name" value="Acyl-CoA N-acyltransferases (Nat)"/>
    <property type="match status" value="1"/>
</dbReference>
<reference evidence="3 4" key="1">
    <citation type="journal article" date="2014" name="World J. Microbiol. Biotechnol.">
        <title>Biodiversity and physiological characteristics of Antarctic and Arctic lichens-associated bacteria.</title>
        <authorList>
            <person name="Lee Y.M."/>
            <person name="Kim E.H."/>
            <person name="Lee H.K."/>
            <person name="Hong S.G."/>
        </authorList>
    </citation>
    <scope>NUCLEOTIDE SEQUENCE [LARGE SCALE GENOMIC DNA]</scope>
    <source>
        <strain evidence="3 4">PAMC 26569</strain>
    </source>
</reference>
<evidence type="ECO:0000313" key="3">
    <source>
        <dbReference type="EMBL" id="QKE92191.1"/>
    </source>
</evidence>
<accession>A0A6M8HVM2</accession>
<organism evidence="3 4">
    <name type="scientific">Lichenicola cladoniae</name>
    <dbReference type="NCBI Taxonomy" id="1484109"/>
    <lineage>
        <taxon>Bacteria</taxon>
        <taxon>Pseudomonadati</taxon>
        <taxon>Pseudomonadota</taxon>
        <taxon>Alphaproteobacteria</taxon>
        <taxon>Acetobacterales</taxon>
        <taxon>Acetobacteraceae</taxon>
        <taxon>Lichenicola</taxon>
    </lineage>
</organism>
<dbReference type="GO" id="GO:0016747">
    <property type="term" value="F:acyltransferase activity, transferring groups other than amino-acyl groups"/>
    <property type="evidence" value="ECO:0007669"/>
    <property type="project" value="InterPro"/>
</dbReference>
<dbReference type="AlphaFoldDB" id="A0A6M8HVM2"/>
<proteinExistence type="predicted"/>
<dbReference type="RefSeq" id="WP_171837068.1">
    <property type="nucleotide sequence ID" value="NZ_CP053708.1"/>
</dbReference>
<name>A0A6M8HVM2_9PROT</name>
<dbReference type="InterPro" id="IPR000182">
    <property type="entry name" value="GNAT_dom"/>
</dbReference>
<evidence type="ECO:0000256" key="1">
    <source>
        <dbReference type="SAM" id="MobiDB-lite"/>
    </source>
</evidence>
<feature type="region of interest" description="Disordered" evidence="1">
    <location>
        <begin position="160"/>
        <end position="180"/>
    </location>
</feature>
<gene>
    <name evidence="3" type="ORF">HN018_21060</name>
</gene>
<feature type="domain" description="N-acetyltransferase" evidence="2">
    <location>
        <begin position="21"/>
        <end position="161"/>
    </location>
</feature>
<sequence length="180" mass="20140">MILRISTKLSRPSASSGRSKADLLPSEAEALEFLLPLSADYPGIDRWFAGRVIPGLRSGSRMLLRVERDGELVGLGIAKRDHDERKICTVRVAPSHAGRGIGVRIFDKLLTWLDDDKPHLTINSSKLPMFERIFDYYGFSRTSSKTDLYLPRAIELGFNEKDQKADAPQKPTAPSWLSVD</sequence>
<evidence type="ECO:0000313" key="4">
    <source>
        <dbReference type="Proteomes" id="UP000500767"/>
    </source>
</evidence>
<dbReference type="PROSITE" id="PS51186">
    <property type="entry name" value="GNAT"/>
    <property type="match status" value="1"/>
</dbReference>
<evidence type="ECO:0000259" key="2">
    <source>
        <dbReference type="PROSITE" id="PS51186"/>
    </source>
</evidence>